<proteinExistence type="predicted"/>
<feature type="transmembrane region" description="Helical" evidence="1">
    <location>
        <begin position="414"/>
        <end position="435"/>
    </location>
</feature>
<name>A0A8J3IKV7_9CHLR</name>
<feature type="transmembrane region" description="Helical" evidence="1">
    <location>
        <begin position="282"/>
        <end position="303"/>
    </location>
</feature>
<gene>
    <name evidence="2" type="ORF">KSF_064190</name>
</gene>
<protein>
    <submittedName>
        <fullName evidence="2">Uncharacterized protein</fullName>
    </submittedName>
</protein>
<evidence type="ECO:0000256" key="1">
    <source>
        <dbReference type="SAM" id="Phobius"/>
    </source>
</evidence>
<comment type="caution">
    <text evidence="2">The sequence shown here is derived from an EMBL/GenBank/DDBJ whole genome shotgun (WGS) entry which is preliminary data.</text>
</comment>
<feature type="transmembrane region" description="Helical" evidence="1">
    <location>
        <begin position="442"/>
        <end position="460"/>
    </location>
</feature>
<keyword evidence="1" id="KW-0472">Membrane</keyword>
<organism evidence="2 3">
    <name type="scientific">Reticulibacter mediterranei</name>
    <dbReference type="NCBI Taxonomy" id="2778369"/>
    <lineage>
        <taxon>Bacteria</taxon>
        <taxon>Bacillati</taxon>
        <taxon>Chloroflexota</taxon>
        <taxon>Ktedonobacteria</taxon>
        <taxon>Ktedonobacterales</taxon>
        <taxon>Reticulibacteraceae</taxon>
        <taxon>Reticulibacter</taxon>
    </lineage>
</organism>
<feature type="transmembrane region" description="Helical" evidence="1">
    <location>
        <begin position="497"/>
        <end position="518"/>
    </location>
</feature>
<dbReference type="Proteomes" id="UP000597444">
    <property type="component" value="Unassembled WGS sequence"/>
</dbReference>
<sequence>MPVALMLYLLIFLITSIFSLIGGTSASASSQQTTHSQNQHAASSPSIVIGGVDTTLSNLLDCTTSTTTTTNSDGTATSTPADSKYIAGGSPTPTCQNGHWACQHGGSTVDDYVPGSVPKDKDHFYVVCFGAGNLANPWFDPTQISYPSLDGCNPNAKYSFDAFVKTKDADVLPICADVAGIAGKTWICPIGYKVAFTAYGVETVDFFDPLQCQPNNSNWIFPCSDVSDGLPNVSVIQKDWLSGNHPGVLSSAELTTPTAGEGGRFFYTFPEDTFKLDGVTKLMPYTLGIGLIFLSPVIVLIGYQVLLGSITFRYANALQAIPRLLLGIAIIVVAFTMTETLIAISNNITGGLILLHKDLGGFPTAMVNNQPVAYTLANENDLISYRGMVVPMSRWGCAANEFMKILAAKFVTDVLASIIPIFGNLIHLVATIANFFDLIKHLGQFILLVLSIMLWAQVLVRIVLLNYYILLCPIAFGCWALPGGFGQGVVNQWAKGFFSTLLIQIVQVFVITTLPLVIPVLPAIPSDSLGLMKGLLTQLPPILVLWMTVRAPSILGTSTARAITNAGSIAGGVVTAVGATAYNMV</sequence>
<keyword evidence="3" id="KW-1185">Reference proteome</keyword>
<keyword evidence="1" id="KW-1133">Transmembrane helix</keyword>
<keyword evidence="1" id="KW-0812">Transmembrane</keyword>
<feature type="transmembrane region" description="Helical" evidence="1">
    <location>
        <begin position="324"/>
        <end position="344"/>
    </location>
</feature>
<dbReference type="EMBL" id="BNJK01000001">
    <property type="protein sequence ID" value="GHO96371.1"/>
    <property type="molecule type" value="Genomic_DNA"/>
</dbReference>
<reference evidence="2" key="1">
    <citation type="submission" date="2020-10" db="EMBL/GenBank/DDBJ databases">
        <title>Taxonomic study of unclassified bacteria belonging to the class Ktedonobacteria.</title>
        <authorList>
            <person name="Yabe S."/>
            <person name="Wang C.M."/>
            <person name="Zheng Y."/>
            <person name="Sakai Y."/>
            <person name="Cavaletti L."/>
            <person name="Monciardini P."/>
            <person name="Donadio S."/>
        </authorList>
    </citation>
    <scope>NUCLEOTIDE SEQUENCE</scope>
    <source>
        <strain evidence="2">ID150040</strain>
    </source>
</reference>
<evidence type="ECO:0000313" key="2">
    <source>
        <dbReference type="EMBL" id="GHO96371.1"/>
    </source>
</evidence>
<accession>A0A8J3IKV7</accession>
<evidence type="ECO:0000313" key="3">
    <source>
        <dbReference type="Proteomes" id="UP000597444"/>
    </source>
</evidence>
<dbReference type="RefSeq" id="WP_220207004.1">
    <property type="nucleotide sequence ID" value="NZ_BNJK01000001.1"/>
</dbReference>
<feature type="transmembrane region" description="Helical" evidence="1">
    <location>
        <begin position="466"/>
        <end position="485"/>
    </location>
</feature>
<dbReference type="AlphaFoldDB" id="A0A8J3IKV7"/>